<dbReference type="FunFam" id="3.40.50.1980:FF:000026">
    <property type="entry name" value="Histidinol dehydrogenase"/>
    <property type="match status" value="1"/>
</dbReference>
<evidence type="ECO:0000256" key="3">
    <source>
        <dbReference type="ARBA" id="ARBA00022833"/>
    </source>
</evidence>
<feature type="binding site" evidence="5 8">
    <location>
        <position position="211"/>
    </location>
    <ligand>
        <name>NAD(+)</name>
        <dbReference type="ChEBI" id="CHEBI:57540"/>
    </ligand>
</feature>
<keyword evidence="2 5" id="KW-0479">Metal-binding</keyword>
<feature type="binding site" evidence="5 10">
    <location>
        <position position="358"/>
    </location>
    <ligand>
        <name>Zn(2+)</name>
        <dbReference type="ChEBI" id="CHEBI:29105"/>
    </ligand>
</feature>
<evidence type="ECO:0000256" key="1">
    <source>
        <dbReference type="ARBA" id="ARBA00010178"/>
    </source>
</evidence>
<feature type="binding site" evidence="5 9">
    <location>
        <position position="417"/>
    </location>
    <ligand>
        <name>substrate</name>
    </ligand>
</feature>
<evidence type="ECO:0000256" key="9">
    <source>
        <dbReference type="PIRSR" id="PIRSR000099-3"/>
    </source>
</evidence>
<dbReference type="InterPro" id="IPR022695">
    <property type="entry name" value="Histidinol_DH_monofunct"/>
</dbReference>
<dbReference type="PROSITE" id="PS00611">
    <property type="entry name" value="HISOL_DEHYDROGENASE"/>
    <property type="match status" value="1"/>
</dbReference>
<dbReference type="InterPro" id="IPR016161">
    <property type="entry name" value="Ald_DH/histidinol_DH"/>
</dbReference>
<dbReference type="PIRSF" id="PIRSF000099">
    <property type="entry name" value="Histidinol_dh"/>
    <property type="match status" value="1"/>
</dbReference>
<feature type="binding site" evidence="5 8">
    <location>
        <position position="188"/>
    </location>
    <ligand>
        <name>NAD(+)</name>
        <dbReference type="ChEBI" id="CHEBI:57540"/>
    </ligand>
</feature>
<dbReference type="UniPathway" id="UPA00031">
    <property type="reaction ID" value="UER00014"/>
</dbReference>
<feature type="binding site" evidence="5 8">
    <location>
        <position position="127"/>
    </location>
    <ligand>
        <name>NAD(+)</name>
        <dbReference type="ChEBI" id="CHEBI:57540"/>
    </ligand>
</feature>
<evidence type="ECO:0000256" key="6">
    <source>
        <dbReference type="PIRNR" id="PIRNR000099"/>
    </source>
</evidence>
<evidence type="ECO:0000256" key="11">
    <source>
        <dbReference type="RuleBase" id="RU004175"/>
    </source>
</evidence>
<keyword evidence="3 5" id="KW-0862">Zinc</keyword>
<feature type="binding site" evidence="5 9">
    <location>
        <position position="256"/>
    </location>
    <ligand>
        <name>substrate</name>
    </ligand>
</feature>
<keyword evidence="4 5" id="KW-0560">Oxidoreductase</keyword>
<proteinExistence type="inferred from homology"/>
<dbReference type="EC" id="1.1.1.23" evidence="5"/>
<gene>
    <name evidence="5 12" type="primary">hisD</name>
    <name evidence="12" type="ORF">ENI35_07355</name>
</gene>
<feature type="binding site" evidence="5 9">
    <location>
        <position position="412"/>
    </location>
    <ligand>
        <name>substrate</name>
    </ligand>
</feature>
<comment type="cofactor">
    <cofactor evidence="5 10">
        <name>Zn(2+)</name>
        <dbReference type="ChEBI" id="CHEBI:29105"/>
    </cofactor>
    <text evidence="5 10">Binds 1 zinc ion per subunit.</text>
</comment>
<dbReference type="GO" id="GO:0051287">
    <property type="term" value="F:NAD binding"/>
    <property type="evidence" value="ECO:0007669"/>
    <property type="project" value="InterPro"/>
</dbReference>
<keyword evidence="5 8" id="KW-0520">NAD</keyword>
<keyword evidence="5" id="KW-0368">Histidine biosynthesis</keyword>
<feature type="binding site" evidence="5 9">
    <location>
        <position position="234"/>
    </location>
    <ligand>
        <name>substrate</name>
    </ligand>
</feature>
<dbReference type="SUPFAM" id="SSF53720">
    <property type="entry name" value="ALDH-like"/>
    <property type="match status" value="1"/>
</dbReference>
<evidence type="ECO:0000256" key="8">
    <source>
        <dbReference type="PIRSR" id="PIRSR000099-2"/>
    </source>
</evidence>
<evidence type="ECO:0000256" key="4">
    <source>
        <dbReference type="ARBA" id="ARBA00023002"/>
    </source>
</evidence>
<evidence type="ECO:0000256" key="5">
    <source>
        <dbReference type="HAMAP-Rule" id="MF_01024"/>
    </source>
</evidence>
<feature type="binding site" evidence="5 10">
    <location>
        <position position="417"/>
    </location>
    <ligand>
        <name>Zn(2+)</name>
        <dbReference type="ChEBI" id="CHEBI:29105"/>
    </ligand>
</feature>
<name>A0A7C1VQ71_DESA2</name>
<reference evidence="12" key="1">
    <citation type="journal article" date="2020" name="mSystems">
        <title>Genome- and Community-Level Interaction Insights into Carbon Utilization and Element Cycling Functions of Hydrothermarchaeota in Hydrothermal Sediment.</title>
        <authorList>
            <person name="Zhou Z."/>
            <person name="Liu Y."/>
            <person name="Xu W."/>
            <person name="Pan J."/>
            <person name="Luo Z.H."/>
            <person name="Li M."/>
        </authorList>
    </citation>
    <scope>NUCLEOTIDE SEQUENCE [LARGE SCALE GENOMIC DNA]</scope>
    <source>
        <strain evidence="12">HyVt-389</strain>
    </source>
</reference>
<feature type="binding site" evidence="5 9">
    <location>
        <position position="358"/>
    </location>
    <ligand>
        <name>substrate</name>
    </ligand>
</feature>
<dbReference type="Gene3D" id="3.40.50.1980">
    <property type="entry name" value="Nitrogenase molybdenum iron protein domain"/>
    <property type="match status" value="2"/>
</dbReference>
<comment type="similarity">
    <text evidence="1 5 6 11">Belongs to the histidinol dehydrogenase family.</text>
</comment>
<accession>A0A7C1VQ71</accession>
<feature type="active site" description="Proton acceptor" evidence="5 7">
    <location>
        <position position="324"/>
    </location>
</feature>
<dbReference type="GO" id="GO:0004399">
    <property type="term" value="F:histidinol dehydrogenase activity"/>
    <property type="evidence" value="ECO:0007669"/>
    <property type="project" value="UniProtKB-UniRule"/>
</dbReference>
<sequence length="430" mass="46894">MKIVKVDATGIRDFKEKWKKRQLISKEILKKVLNIIFDVQERGDEALKDYTLRFDQLDLSSVGMEISQDEVEKAYTESKEFIPILETAAQRIAFFHKHGLPQNWFFTDDYGNILGQRITPIEYLGVYCPGGKAAYPSTVLMNTIPAQVAGVKEIIMCVPTPKGEISKLVLAAAKITGVNKIFRLGGAQAIAAMAYGTETIPKVDFICGPGNIYVAAAKKLVFGEVGIDMVAGPSEIAIIADGIVSPDRVAADLLSQAEHDEMAGVFLITSSENYAHWVLKEIKKQLSSLTRKAIASEAMERQGYIFIVPDLNTAAQVVNAIAPEHLELLIAEPLGFLDKIKHAGAIFLGQHAVEALGDYIAGPNHTLPTGGTARFSSVLSSEHFLKRSSILFISREGLSALGPKTIKFAQAEGLTAHAISIKKRLEESKD</sequence>
<dbReference type="CDD" id="cd06572">
    <property type="entry name" value="Histidinol_dh"/>
    <property type="match status" value="1"/>
</dbReference>
<feature type="binding site" evidence="5 10">
    <location>
        <position position="259"/>
    </location>
    <ligand>
        <name>Zn(2+)</name>
        <dbReference type="ChEBI" id="CHEBI:29105"/>
    </ligand>
</feature>
<dbReference type="GO" id="GO:0000105">
    <property type="term" value="P:L-histidine biosynthetic process"/>
    <property type="evidence" value="ECO:0007669"/>
    <property type="project" value="UniProtKB-UniRule"/>
</dbReference>
<comment type="caution">
    <text evidence="12">The sequence shown here is derived from an EMBL/GenBank/DDBJ whole genome shotgun (WGS) entry which is preliminary data.</text>
</comment>
<dbReference type="PANTHER" id="PTHR21256">
    <property type="entry name" value="HISTIDINOL DEHYDROGENASE HDH"/>
    <property type="match status" value="1"/>
</dbReference>
<dbReference type="GO" id="GO:0008270">
    <property type="term" value="F:zinc ion binding"/>
    <property type="evidence" value="ECO:0007669"/>
    <property type="project" value="UniProtKB-UniRule"/>
</dbReference>
<dbReference type="Proteomes" id="UP000885738">
    <property type="component" value="Unassembled WGS sequence"/>
</dbReference>
<dbReference type="PRINTS" id="PR00083">
    <property type="entry name" value="HOLDHDRGNASE"/>
</dbReference>
<dbReference type="InterPro" id="IPR001692">
    <property type="entry name" value="Histidinol_DH_CS"/>
</dbReference>
<evidence type="ECO:0000256" key="10">
    <source>
        <dbReference type="PIRSR" id="PIRSR000099-4"/>
    </source>
</evidence>
<protein>
    <recommendedName>
        <fullName evidence="5">Histidinol dehydrogenase</fullName>
        <shortName evidence="5">HDH</shortName>
        <ecNumber evidence="5">1.1.1.23</ecNumber>
    </recommendedName>
</protein>
<feature type="binding site" evidence="5 10">
    <location>
        <position position="256"/>
    </location>
    <ligand>
        <name>Zn(2+)</name>
        <dbReference type="ChEBI" id="CHEBI:29105"/>
    </ligand>
</feature>
<dbReference type="Pfam" id="PF00815">
    <property type="entry name" value="Histidinol_dh"/>
    <property type="match status" value="1"/>
</dbReference>
<comment type="function">
    <text evidence="5">Catalyzes the sequential NAD-dependent oxidations of L-histidinol to L-histidinaldehyde and then to L-histidine.</text>
</comment>
<feature type="binding site" evidence="5 9">
    <location>
        <position position="325"/>
    </location>
    <ligand>
        <name>substrate</name>
    </ligand>
</feature>
<dbReference type="EMBL" id="DRIH01000266">
    <property type="protein sequence ID" value="HEC68603.1"/>
    <property type="molecule type" value="Genomic_DNA"/>
</dbReference>
<feature type="active site" description="Proton acceptor" evidence="5 7">
    <location>
        <position position="325"/>
    </location>
</feature>
<evidence type="ECO:0000256" key="2">
    <source>
        <dbReference type="ARBA" id="ARBA00022723"/>
    </source>
</evidence>
<dbReference type="Gene3D" id="1.20.5.1300">
    <property type="match status" value="1"/>
</dbReference>
<organism evidence="12">
    <name type="scientific">Desulfofervidus auxilii</name>
    <dbReference type="NCBI Taxonomy" id="1621989"/>
    <lineage>
        <taxon>Bacteria</taxon>
        <taxon>Pseudomonadati</taxon>
        <taxon>Thermodesulfobacteriota</taxon>
        <taxon>Candidatus Desulfofervidia</taxon>
        <taxon>Candidatus Desulfofervidales</taxon>
        <taxon>Candidatus Desulfofervidaceae</taxon>
        <taxon>Candidatus Desulfofervidus</taxon>
    </lineage>
</organism>
<dbReference type="NCBIfam" id="TIGR00069">
    <property type="entry name" value="hisD"/>
    <property type="match status" value="1"/>
</dbReference>
<evidence type="ECO:0000256" key="7">
    <source>
        <dbReference type="PIRSR" id="PIRSR000099-1"/>
    </source>
</evidence>
<dbReference type="AlphaFoldDB" id="A0A7C1VQ71"/>
<dbReference type="PANTHER" id="PTHR21256:SF2">
    <property type="entry name" value="HISTIDINE BIOSYNTHESIS TRIFUNCTIONAL PROTEIN"/>
    <property type="match status" value="1"/>
</dbReference>
<dbReference type="InterPro" id="IPR012131">
    <property type="entry name" value="Hstdl_DH"/>
</dbReference>
<keyword evidence="5" id="KW-0028">Amino-acid biosynthesis</keyword>
<dbReference type="GO" id="GO:0005829">
    <property type="term" value="C:cytosol"/>
    <property type="evidence" value="ECO:0007669"/>
    <property type="project" value="TreeGrafter"/>
</dbReference>
<evidence type="ECO:0000313" key="12">
    <source>
        <dbReference type="EMBL" id="HEC68603.1"/>
    </source>
</evidence>
<dbReference type="FunFam" id="3.40.50.1980:FF:000001">
    <property type="entry name" value="Histidinol dehydrogenase"/>
    <property type="match status" value="1"/>
</dbReference>
<comment type="pathway">
    <text evidence="5">Amino-acid biosynthesis; L-histidine biosynthesis; L-histidine from 5-phospho-alpha-D-ribose 1-diphosphate: step 9/9.</text>
</comment>
<dbReference type="HAMAP" id="MF_01024">
    <property type="entry name" value="HisD"/>
    <property type="match status" value="1"/>
</dbReference>
<feature type="binding site" evidence="5 9">
    <location>
        <position position="259"/>
    </location>
    <ligand>
        <name>substrate</name>
    </ligand>
</feature>
<comment type="catalytic activity">
    <reaction evidence="5">
        <text>L-histidinol + 2 NAD(+) + H2O = L-histidine + 2 NADH + 3 H(+)</text>
        <dbReference type="Rhea" id="RHEA:20641"/>
        <dbReference type="ChEBI" id="CHEBI:15377"/>
        <dbReference type="ChEBI" id="CHEBI:15378"/>
        <dbReference type="ChEBI" id="CHEBI:57540"/>
        <dbReference type="ChEBI" id="CHEBI:57595"/>
        <dbReference type="ChEBI" id="CHEBI:57699"/>
        <dbReference type="ChEBI" id="CHEBI:57945"/>
        <dbReference type="EC" id="1.1.1.23"/>
    </reaction>
</comment>